<dbReference type="EMBL" id="PDEA01000001">
    <property type="protein sequence ID" value="PEH87838.1"/>
    <property type="molecule type" value="Genomic_DNA"/>
</dbReference>
<gene>
    <name evidence="1" type="ORF">CRM82_03715</name>
</gene>
<accession>A0A2A7URD6</accession>
<name>A0A2A7URD6_COMTR</name>
<dbReference type="STRING" id="1219032.GCA_001515545_02640"/>
<evidence type="ECO:0000313" key="1">
    <source>
        <dbReference type="EMBL" id="PEH87838.1"/>
    </source>
</evidence>
<dbReference type="OrthoDB" id="595236at2"/>
<keyword evidence="2" id="KW-1185">Reference proteome</keyword>
<dbReference type="Proteomes" id="UP000220246">
    <property type="component" value="Unassembled WGS sequence"/>
</dbReference>
<organism evidence="1 2">
    <name type="scientific">Comamonas terrigena</name>
    <dbReference type="NCBI Taxonomy" id="32013"/>
    <lineage>
        <taxon>Bacteria</taxon>
        <taxon>Pseudomonadati</taxon>
        <taxon>Pseudomonadota</taxon>
        <taxon>Betaproteobacteria</taxon>
        <taxon>Burkholderiales</taxon>
        <taxon>Comamonadaceae</taxon>
        <taxon>Comamonas</taxon>
    </lineage>
</organism>
<dbReference type="RefSeq" id="WP_066538793.1">
    <property type="nucleotide sequence ID" value="NZ_DAMCYT010000056.1"/>
</dbReference>
<dbReference type="GeneID" id="80799691"/>
<protein>
    <recommendedName>
        <fullName evidence="3">PhoP regulatory network protein YrbL</fullName>
    </recommendedName>
</protein>
<proteinExistence type="predicted"/>
<sequence length="214" mass="23520">MIVDVSRLSLLGEGTVKRVYALPDDDGKVLKLIRPELVAPDGGFAKHGRLKRAFAQGVYRQFRREIIQYLQLSKAAYHQQTTFFPMETPYGLVPTTQGLGLVTEKILGPDGLPQTLEALAAAGALEAKHYTALEQFFDACADLHLVFGEVNVAGLMYTESRSGGPEFVLVDGIGEKLLIPVRSWFKSVNTSYVRKVQRRLMGQVQALVQAAAQA</sequence>
<dbReference type="AlphaFoldDB" id="A0A2A7URD6"/>
<comment type="caution">
    <text evidence="1">The sequence shown here is derived from an EMBL/GenBank/DDBJ whole genome shotgun (WGS) entry which is preliminary data.</text>
</comment>
<evidence type="ECO:0008006" key="3">
    <source>
        <dbReference type="Google" id="ProtNLM"/>
    </source>
</evidence>
<reference evidence="2" key="1">
    <citation type="submission" date="2017-09" db="EMBL/GenBank/DDBJ databases">
        <title>FDA dAtabase for Regulatory Grade micrObial Sequences (FDA-ARGOS): Supporting development and validation of Infectious Disease Dx tests.</title>
        <authorList>
            <person name="Minogue T."/>
            <person name="Wolcott M."/>
            <person name="Wasieloski L."/>
            <person name="Aguilar W."/>
            <person name="Moore D."/>
            <person name="Tallon L."/>
            <person name="Sadzewicz L."/>
            <person name="Ott S."/>
            <person name="Zhao X."/>
            <person name="Nagaraj S."/>
            <person name="Vavikolanu K."/>
            <person name="Aluvathingal J."/>
            <person name="Nadendla S."/>
            <person name="Sichtig H."/>
        </authorList>
    </citation>
    <scope>NUCLEOTIDE SEQUENCE [LARGE SCALE GENOMIC DNA]</scope>
    <source>
        <strain evidence="2">FDAARGOS_394</strain>
    </source>
</reference>
<dbReference type="Pfam" id="PF10707">
    <property type="entry name" value="YrbL-PhoP_reg"/>
    <property type="match status" value="1"/>
</dbReference>
<dbReference type="InterPro" id="IPR019647">
    <property type="entry name" value="PhoP_reg_network_YrbL"/>
</dbReference>
<evidence type="ECO:0000313" key="2">
    <source>
        <dbReference type="Proteomes" id="UP000220246"/>
    </source>
</evidence>